<dbReference type="InterPro" id="IPR014729">
    <property type="entry name" value="Rossmann-like_a/b/a_fold"/>
</dbReference>
<evidence type="ECO:0000256" key="8">
    <source>
        <dbReference type="NCBIfam" id="TIGR00233"/>
    </source>
</evidence>
<dbReference type="Gene3D" id="1.10.240.10">
    <property type="entry name" value="Tyrosyl-Transfer RNA Synthetase"/>
    <property type="match status" value="1"/>
</dbReference>
<proteinExistence type="inferred from homology"/>
<comment type="caution">
    <text evidence="11">The sequence shown here is derived from an EMBL/GenBank/DDBJ whole genome shotgun (WGS) entry which is preliminary data.</text>
</comment>
<evidence type="ECO:0000256" key="7">
    <source>
        <dbReference type="ARBA" id="ARBA00023146"/>
    </source>
</evidence>
<dbReference type="InterPro" id="IPR002306">
    <property type="entry name" value="Trp-tRNA-ligase"/>
</dbReference>
<dbReference type="RefSeq" id="WP_147168922.1">
    <property type="nucleotide sequence ID" value="NZ_VOOR01000048.1"/>
</dbReference>
<dbReference type="GO" id="GO:0006436">
    <property type="term" value="P:tryptophanyl-tRNA aminoacylation"/>
    <property type="evidence" value="ECO:0007669"/>
    <property type="project" value="UniProtKB-UniRule"/>
</dbReference>
<dbReference type="PANTHER" id="PTHR43766:SF1">
    <property type="entry name" value="TRYPTOPHAN--TRNA LIGASE, MITOCHONDRIAL"/>
    <property type="match status" value="1"/>
</dbReference>
<evidence type="ECO:0000313" key="12">
    <source>
        <dbReference type="Proteomes" id="UP000321580"/>
    </source>
</evidence>
<evidence type="ECO:0000256" key="2">
    <source>
        <dbReference type="ARBA" id="ARBA00013161"/>
    </source>
</evidence>
<keyword evidence="3 9" id="KW-0436">Ligase</keyword>
<keyword evidence="7 9" id="KW-0030">Aminoacyl-tRNA synthetase</keyword>
<dbReference type="EC" id="6.1.1.2" evidence="2 8"/>
<feature type="coiled-coil region" evidence="10">
    <location>
        <begin position="287"/>
        <end position="321"/>
    </location>
</feature>
<dbReference type="Proteomes" id="UP000321580">
    <property type="component" value="Unassembled WGS sequence"/>
</dbReference>
<evidence type="ECO:0000256" key="6">
    <source>
        <dbReference type="ARBA" id="ARBA00022917"/>
    </source>
</evidence>
<dbReference type="InterPro" id="IPR002305">
    <property type="entry name" value="aa-tRNA-synth_Ic"/>
</dbReference>
<dbReference type="SUPFAM" id="SSF52374">
    <property type="entry name" value="Nucleotidylyl transferase"/>
    <property type="match status" value="1"/>
</dbReference>
<protein>
    <recommendedName>
        <fullName evidence="2 8">Tryptophan--tRNA ligase</fullName>
        <ecNumber evidence="2 8">6.1.1.2</ecNumber>
    </recommendedName>
</protein>
<dbReference type="Pfam" id="PF00579">
    <property type="entry name" value="tRNA-synt_1b"/>
    <property type="match status" value="1"/>
</dbReference>
<comment type="similarity">
    <text evidence="1 9">Belongs to the class-I aminoacyl-tRNA synthetase family.</text>
</comment>
<dbReference type="GO" id="GO:0005524">
    <property type="term" value="F:ATP binding"/>
    <property type="evidence" value="ECO:0007669"/>
    <property type="project" value="UniProtKB-KW"/>
</dbReference>
<dbReference type="GO" id="GO:0005829">
    <property type="term" value="C:cytosol"/>
    <property type="evidence" value="ECO:0007669"/>
    <property type="project" value="TreeGrafter"/>
</dbReference>
<evidence type="ECO:0000256" key="5">
    <source>
        <dbReference type="ARBA" id="ARBA00022840"/>
    </source>
</evidence>
<keyword evidence="12" id="KW-1185">Reference proteome</keyword>
<dbReference type="OrthoDB" id="9801042at2"/>
<sequence length="337" mass="38480">MEKRKQVLSAIQPTGQMHFGNYFGAVQNWVKLQENYDCIYGVVDYHAMTMPYQPKKLRENTWELLFNLMAVGVKPEYLFIQSLVPEHAELCWILNCFTSYGQLTRMTQFKDKSAQVQETATDSFISAGLLDYPVLQAADILIYRADYVPVGKDQEQHLELTRNIAQRFNNQVGKEYFVLPEPLYTEVPKVRSTAEPNRKMSKSAGDKHYIDVFAEDNRIRKQIRSAVTDTGETPEGEMSPGVANLFEMLKAAGQQDSYEQLMKDYEAGGLRYVDLKDAVADGLVALSQQFRENKKAILADKKEYKNKIKASSAEIRKKAQETVREVKELAGLSNVRF</sequence>
<evidence type="ECO:0000256" key="10">
    <source>
        <dbReference type="SAM" id="Coils"/>
    </source>
</evidence>
<evidence type="ECO:0000256" key="4">
    <source>
        <dbReference type="ARBA" id="ARBA00022741"/>
    </source>
</evidence>
<reference evidence="11 12" key="1">
    <citation type="submission" date="2019-08" db="EMBL/GenBank/DDBJ databases">
        <title>Genome of Phaeodactylibacter luteus.</title>
        <authorList>
            <person name="Bowman J.P."/>
        </authorList>
    </citation>
    <scope>NUCLEOTIDE SEQUENCE [LARGE SCALE GENOMIC DNA]</scope>
    <source>
        <strain evidence="11 12">KCTC 42180</strain>
    </source>
</reference>
<dbReference type="InterPro" id="IPR050203">
    <property type="entry name" value="Trp-tRNA_synthetase"/>
</dbReference>
<keyword evidence="6 9" id="KW-0648">Protein biosynthesis</keyword>
<keyword evidence="10" id="KW-0175">Coiled coil</keyword>
<dbReference type="NCBIfam" id="TIGR00233">
    <property type="entry name" value="trpS"/>
    <property type="match status" value="1"/>
</dbReference>
<dbReference type="Gene3D" id="3.40.50.620">
    <property type="entry name" value="HUPs"/>
    <property type="match status" value="1"/>
</dbReference>
<dbReference type="AlphaFoldDB" id="A0A5C6RGX1"/>
<evidence type="ECO:0000256" key="3">
    <source>
        <dbReference type="ARBA" id="ARBA00022598"/>
    </source>
</evidence>
<dbReference type="PANTHER" id="PTHR43766">
    <property type="entry name" value="TRYPTOPHAN--TRNA LIGASE, MITOCHONDRIAL"/>
    <property type="match status" value="1"/>
</dbReference>
<gene>
    <name evidence="11" type="primary">trpS</name>
    <name evidence="11" type="ORF">FRY97_17800</name>
</gene>
<name>A0A5C6RGX1_9BACT</name>
<dbReference type="CDD" id="cd00806">
    <property type="entry name" value="TrpRS_core"/>
    <property type="match status" value="1"/>
</dbReference>
<evidence type="ECO:0000256" key="9">
    <source>
        <dbReference type="RuleBase" id="RU363036"/>
    </source>
</evidence>
<accession>A0A5C6RGX1</accession>
<dbReference type="EMBL" id="VOOR01000048">
    <property type="protein sequence ID" value="TXB61698.1"/>
    <property type="molecule type" value="Genomic_DNA"/>
</dbReference>
<evidence type="ECO:0000256" key="1">
    <source>
        <dbReference type="ARBA" id="ARBA00005594"/>
    </source>
</evidence>
<dbReference type="GO" id="GO:0004830">
    <property type="term" value="F:tryptophan-tRNA ligase activity"/>
    <property type="evidence" value="ECO:0007669"/>
    <property type="project" value="UniProtKB-UniRule"/>
</dbReference>
<keyword evidence="5 9" id="KW-0067">ATP-binding</keyword>
<evidence type="ECO:0000313" key="11">
    <source>
        <dbReference type="EMBL" id="TXB61698.1"/>
    </source>
</evidence>
<organism evidence="11 12">
    <name type="scientific">Phaeodactylibacter luteus</name>
    <dbReference type="NCBI Taxonomy" id="1564516"/>
    <lineage>
        <taxon>Bacteria</taxon>
        <taxon>Pseudomonadati</taxon>
        <taxon>Bacteroidota</taxon>
        <taxon>Saprospiria</taxon>
        <taxon>Saprospirales</taxon>
        <taxon>Haliscomenobacteraceae</taxon>
        <taxon>Phaeodactylibacter</taxon>
    </lineage>
</organism>
<dbReference type="PRINTS" id="PR01039">
    <property type="entry name" value="TRNASYNTHTRP"/>
</dbReference>
<keyword evidence="4 9" id="KW-0547">Nucleotide-binding</keyword>